<dbReference type="Gene3D" id="1.10.30.50">
    <property type="match status" value="1"/>
</dbReference>
<dbReference type="EMBL" id="BAABAB010000036">
    <property type="protein sequence ID" value="GAA3635306.1"/>
    <property type="molecule type" value="Genomic_DNA"/>
</dbReference>
<dbReference type="RefSeq" id="WP_344808343.1">
    <property type="nucleotide sequence ID" value="NZ_BAABAB010000036.1"/>
</dbReference>
<keyword evidence="2" id="KW-0812">Transmembrane</keyword>
<feature type="transmembrane region" description="Helical" evidence="2">
    <location>
        <begin position="62"/>
        <end position="85"/>
    </location>
</feature>
<evidence type="ECO:0008006" key="5">
    <source>
        <dbReference type="Google" id="ProtNLM"/>
    </source>
</evidence>
<organism evidence="3 4">
    <name type="scientific">Microlunatus ginsengisoli</name>
    <dbReference type="NCBI Taxonomy" id="363863"/>
    <lineage>
        <taxon>Bacteria</taxon>
        <taxon>Bacillati</taxon>
        <taxon>Actinomycetota</taxon>
        <taxon>Actinomycetes</taxon>
        <taxon>Propionibacteriales</taxon>
        <taxon>Propionibacteriaceae</taxon>
        <taxon>Microlunatus</taxon>
    </lineage>
</organism>
<comment type="caution">
    <text evidence="3">The sequence shown here is derived from an EMBL/GenBank/DDBJ whole genome shotgun (WGS) entry which is preliminary data.</text>
</comment>
<feature type="transmembrane region" description="Helical" evidence="2">
    <location>
        <begin position="12"/>
        <end position="35"/>
    </location>
</feature>
<keyword evidence="2" id="KW-0472">Membrane</keyword>
<name>A0ABP7ALM2_9ACTN</name>
<evidence type="ECO:0000313" key="3">
    <source>
        <dbReference type="EMBL" id="GAA3635306.1"/>
    </source>
</evidence>
<reference evidence="4" key="1">
    <citation type="journal article" date="2019" name="Int. J. Syst. Evol. Microbiol.">
        <title>The Global Catalogue of Microorganisms (GCM) 10K type strain sequencing project: providing services to taxonomists for standard genome sequencing and annotation.</title>
        <authorList>
            <consortium name="The Broad Institute Genomics Platform"/>
            <consortium name="The Broad Institute Genome Sequencing Center for Infectious Disease"/>
            <person name="Wu L."/>
            <person name="Ma J."/>
        </authorList>
    </citation>
    <scope>NUCLEOTIDE SEQUENCE [LARGE SCALE GENOMIC DNA]</scope>
    <source>
        <strain evidence="4">JCM 16929</strain>
    </source>
</reference>
<dbReference type="Proteomes" id="UP001501490">
    <property type="component" value="Unassembled WGS sequence"/>
</dbReference>
<protein>
    <recommendedName>
        <fullName evidence="5">HNH endonuclease</fullName>
    </recommendedName>
</protein>
<feature type="compositionally biased region" description="Basic residues" evidence="1">
    <location>
        <begin position="168"/>
        <end position="178"/>
    </location>
</feature>
<keyword evidence="4" id="KW-1185">Reference proteome</keyword>
<sequence length="196" mass="21505">MSVYAILTAVRRLLELAVGPAALCAAPLLVAPGLLDPAGLEAVSGPAPWWPSGPAALLRAHRPWACAAAAAMLLRLLWGATPITLARRTVRDPRRLFSGDERRAGFDRAGNRCEFDAWLGLTRCRRAAEDADHWWPHGRGGATSMPNLVAACARHNRSKGARPPSRAQSRRIAQRRRGYFPARQPARPGEPYRIRR</sequence>
<accession>A0ABP7ALM2</accession>
<evidence type="ECO:0000256" key="2">
    <source>
        <dbReference type="SAM" id="Phobius"/>
    </source>
</evidence>
<gene>
    <name evidence="3" type="ORF">GCM10022236_42420</name>
</gene>
<proteinExistence type="predicted"/>
<evidence type="ECO:0000256" key="1">
    <source>
        <dbReference type="SAM" id="MobiDB-lite"/>
    </source>
</evidence>
<feature type="region of interest" description="Disordered" evidence="1">
    <location>
        <begin position="155"/>
        <end position="196"/>
    </location>
</feature>
<keyword evidence="2" id="KW-1133">Transmembrane helix</keyword>
<evidence type="ECO:0000313" key="4">
    <source>
        <dbReference type="Proteomes" id="UP001501490"/>
    </source>
</evidence>